<keyword evidence="6" id="KW-1185">Reference proteome</keyword>
<dbReference type="CDD" id="cd00110">
    <property type="entry name" value="LamG"/>
    <property type="match status" value="1"/>
</dbReference>
<dbReference type="SUPFAM" id="SSF56496">
    <property type="entry name" value="Fibrinogen C-terminal domain-like"/>
    <property type="match status" value="1"/>
</dbReference>
<dbReference type="InterPro" id="IPR013320">
    <property type="entry name" value="ConA-like_dom_sf"/>
</dbReference>
<dbReference type="PROSITE" id="PS50026">
    <property type="entry name" value="EGF_3"/>
    <property type="match status" value="1"/>
</dbReference>
<dbReference type="Gene3D" id="2.60.120.200">
    <property type="match status" value="1"/>
</dbReference>
<protein>
    <submittedName>
        <fullName evidence="5">Contactin-associated protein-like 3</fullName>
    </submittedName>
</protein>
<dbReference type="GO" id="GO:0016020">
    <property type="term" value="C:membrane"/>
    <property type="evidence" value="ECO:0007669"/>
    <property type="project" value="UniProtKB-SubCell"/>
</dbReference>
<dbReference type="OrthoDB" id="5989513at2759"/>
<dbReference type="Gene3D" id="2.60.120.1000">
    <property type="match status" value="1"/>
</dbReference>
<dbReference type="STRING" id="1965070.A0A3S3SH66"/>
<evidence type="ECO:0000259" key="3">
    <source>
        <dbReference type="PROSITE" id="PS50025"/>
    </source>
</evidence>
<evidence type="ECO:0000313" key="5">
    <source>
        <dbReference type="EMBL" id="RWS15223.1"/>
    </source>
</evidence>
<feature type="domain" description="Laminin G" evidence="3">
    <location>
        <begin position="346"/>
        <end position="475"/>
    </location>
</feature>
<dbReference type="PANTHER" id="PTHR15036">
    <property type="entry name" value="PIKACHURIN-LIKE PROTEIN"/>
    <property type="match status" value="1"/>
</dbReference>
<sequence length="475" mass="54285">MEYVKDVWQQIGIYLKPSGKATLLFKHKNAVIEMFSHRVEKIGPIMIGSLNVSIFGDFSTFGEGIVGCIQDVWLNNQLVDVRDILSKDKLKHGKFSIDSCMLVNPCNNPNLCEHGGKCVLKRNAETECNCTNTGYTGNTCHFALHKRTCEELYLSGYKESGIYKIDIDRNGPFQPSYVRCGMSDELIETVVENNFQKEVDVRKKGFKSFYVDVNYRDFTPQMLTALIHQSDRCEQNVTYYCKKVILGMSDYTWMKSAGSNKSITSLGSDISGRCTCSVSKSCVDREKYCNCDGEKDAWGKDEETLRVPEEVGITRVYILQPNMTDASEGRLTIGPLKCINSYTQKYVITFKTKESYLKVPGWKRGDLALSFRTSAPEAIILYQSALYPHHGYFKIILLGNYSMNFEYTVNGNERETKLISRRKLNDGDWQQVWIEYDNHHMRFTVNLDSIMVDLEYDEEFGVFEGPLYIGGAPRY</sequence>
<evidence type="ECO:0000259" key="4">
    <source>
        <dbReference type="PROSITE" id="PS50026"/>
    </source>
</evidence>
<dbReference type="AlphaFoldDB" id="A0A3S3SH66"/>
<gene>
    <name evidence="5" type="ORF">B4U79_01555</name>
</gene>
<evidence type="ECO:0000256" key="1">
    <source>
        <dbReference type="ARBA" id="ARBA00023157"/>
    </source>
</evidence>
<evidence type="ECO:0000256" key="2">
    <source>
        <dbReference type="PROSITE-ProRule" id="PRU00076"/>
    </source>
</evidence>
<name>A0A3S3SH66_9ACAR</name>
<feature type="domain" description="EGF-like" evidence="4">
    <location>
        <begin position="102"/>
        <end position="141"/>
    </location>
</feature>
<keyword evidence="2" id="KW-0245">EGF-like domain</keyword>
<dbReference type="SUPFAM" id="SSF49899">
    <property type="entry name" value="Concanavalin A-like lectins/glucanases"/>
    <property type="match status" value="1"/>
</dbReference>
<dbReference type="Proteomes" id="UP000285301">
    <property type="component" value="Unassembled WGS sequence"/>
</dbReference>
<dbReference type="Pfam" id="PF02210">
    <property type="entry name" value="Laminin_G_2"/>
    <property type="match status" value="1"/>
</dbReference>
<organism evidence="5 6">
    <name type="scientific">Dinothrombium tinctorium</name>
    <dbReference type="NCBI Taxonomy" id="1965070"/>
    <lineage>
        <taxon>Eukaryota</taxon>
        <taxon>Metazoa</taxon>
        <taxon>Ecdysozoa</taxon>
        <taxon>Arthropoda</taxon>
        <taxon>Chelicerata</taxon>
        <taxon>Arachnida</taxon>
        <taxon>Acari</taxon>
        <taxon>Acariformes</taxon>
        <taxon>Trombidiformes</taxon>
        <taxon>Prostigmata</taxon>
        <taxon>Anystina</taxon>
        <taxon>Parasitengona</taxon>
        <taxon>Trombidioidea</taxon>
        <taxon>Trombidiidae</taxon>
        <taxon>Dinothrombium</taxon>
    </lineage>
</organism>
<dbReference type="EMBL" id="NCKU01000515">
    <property type="protein sequence ID" value="RWS15223.1"/>
    <property type="molecule type" value="Genomic_DNA"/>
</dbReference>
<dbReference type="InterPro" id="IPR050372">
    <property type="entry name" value="Neurexin-related_CASP"/>
</dbReference>
<reference evidence="5 6" key="1">
    <citation type="journal article" date="2018" name="Gigascience">
        <title>Genomes of trombidid mites reveal novel predicted allergens and laterally-transferred genes associated with secondary metabolism.</title>
        <authorList>
            <person name="Dong X."/>
            <person name="Chaisiri K."/>
            <person name="Xia D."/>
            <person name="Armstrong S.D."/>
            <person name="Fang Y."/>
            <person name="Donnelly M.J."/>
            <person name="Kadowaki T."/>
            <person name="McGarry J.W."/>
            <person name="Darby A.C."/>
            <person name="Makepeace B.L."/>
        </authorList>
    </citation>
    <scope>NUCLEOTIDE SEQUENCE [LARGE SCALE GENOMIC DNA]</scope>
    <source>
        <strain evidence="5">UoL-WK</strain>
    </source>
</reference>
<dbReference type="InterPro" id="IPR001791">
    <property type="entry name" value="Laminin_G"/>
</dbReference>
<dbReference type="InterPro" id="IPR036056">
    <property type="entry name" value="Fibrinogen-like_C"/>
</dbReference>
<proteinExistence type="predicted"/>
<dbReference type="SMART" id="SM00282">
    <property type="entry name" value="LamG"/>
    <property type="match status" value="1"/>
</dbReference>
<comment type="caution">
    <text evidence="2">Lacks conserved residue(s) required for the propagation of feature annotation.</text>
</comment>
<dbReference type="PROSITE" id="PS50025">
    <property type="entry name" value="LAM_G_DOMAIN"/>
    <property type="match status" value="1"/>
</dbReference>
<comment type="caution">
    <text evidence="5">The sequence shown here is derived from an EMBL/GenBank/DDBJ whole genome shotgun (WGS) entry which is preliminary data.</text>
</comment>
<dbReference type="CDD" id="cd00054">
    <property type="entry name" value="EGF_CA"/>
    <property type="match status" value="1"/>
</dbReference>
<evidence type="ECO:0000313" key="6">
    <source>
        <dbReference type="Proteomes" id="UP000285301"/>
    </source>
</evidence>
<dbReference type="InterPro" id="IPR000742">
    <property type="entry name" value="EGF"/>
</dbReference>
<accession>A0A3S3SH66</accession>
<dbReference type="PANTHER" id="PTHR15036:SF49">
    <property type="entry name" value="AXOTACTIN"/>
    <property type="match status" value="1"/>
</dbReference>
<keyword evidence="1" id="KW-1015">Disulfide bond</keyword>